<dbReference type="NCBIfam" id="NF003592">
    <property type="entry name" value="PRK05254.1-5"/>
    <property type="match status" value="1"/>
</dbReference>
<dbReference type="PANTHER" id="PTHR11264">
    <property type="entry name" value="URACIL-DNA GLYCOSYLASE"/>
    <property type="match status" value="1"/>
</dbReference>
<keyword evidence="12" id="KW-0326">Glycosidase</keyword>
<dbReference type="Proteomes" id="UP000250006">
    <property type="component" value="Unassembled WGS sequence"/>
</dbReference>
<evidence type="ECO:0000256" key="8">
    <source>
        <dbReference type="HAMAP-Rule" id="MF_00148"/>
    </source>
</evidence>
<dbReference type="PANTHER" id="PTHR11264:SF0">
    <property type="entry name" value="URACIL-DNA GLYCOSYLASE"/>
    <property type="match status" value="1"/>
</dbReference>
<protein>
    <recommendedName>
        <fullName evidence="4 8">Uracil-DNA glycosylase</fullName>
        <shortName evidence="8">UDG</shortName>
        <ecNumber evidence="4 8">3.2.2.27</ecNumber>
    </recommendedName>
</protein>
<evidence type="ECO:0000256" key="3">
    <source>
        <dbReference type="ARBA" id="ARBA00008184"/>
    </source>
</evidence>
<dbReference type="InterPro" id="IPR036895">
    <property type="entry name" value="Uracil-DNA_glycosylase-like_sf"/>
</dbReference>
<dbReference type="SUPFAM" id="SSF52141">
    <property type="entry name" value="Uracil-DNA glycosylase-like"/>
    <property type="match status" value="1"/>
</dbReference>
<dbReference type="EMBL" id="UAPQ01000007">
    <property type="protein sequence ID" value="SPT53639.1"/>
    <property type="molecule type" value="Genomic_DNA"/>
</dbReference>
<proteinExistence type="inferred from homology"/>
<evidence type="ECO:0000256" key="9">
    <source>
        <dbReference type="PROSITE-ProRule" id="PRU10072"/>
    </source>
</evidence>
<evidence type="ECO:0000256" key="10">
    <source>
        <dbReference type="RuleBase" id="RU003780"/>
    </source>
</evidence>
<comment type="similarity">
    <text evidence="3 8 10">Belongs to the uracil-DNA glycosylase (UDG) superfamily. UNG family.</text>
</comment>
<evidence type="ECO:0000313" key="12">
    <source>
        <dbReference type="EMBL" id="SPT53639.1"/>
    </source>
</evidence>
<dbReference type="InterPro" id="IPR005122">
    <property type="entry name" value="Uracil-DNA_glycosylase-like"/>
</dbReference>
<keyword evidence="5 8" id="KW-0227">DNA damage</keyword>
<dbReference type="EC" id="3.2.2.27" evidence="4 8"/>
<evidence type="ECO:0000259" key="11">
    <source>
        <dbReference type="SMART" id="SM00986"/>
    </source>
</evidence>
<name>A0ABY1VNF7_9ACTO</name>
<feature type="domain" description="Uracil-DNA glycosylase-like" evidence="11">
    <location>
        <begin position="67"/>
        <end position="225"/>
    </location>
</feature>
<organism evidence="12 13">
    <name type="scientific">Actinomyces bovis</name>
    <dbReference type="NCBI Taxonomy" id="1658"/>
    <lineage>
        <taxon>Bacteria</taxon>
        <taxon>Bacillati</taxon>
        <taxon>Actinomycetota</taxon>
        <taxon>Actinomycetes</taxon>
        <taxon>Actinomycetales</taxon>
        <taxon>Actinomycetaceae</taxon>
        <taxon>Actinomyces</taxon>
    </lineage>
</organism>
<evidence type="ECO:0000313" key="13">
    <source>
        <dbReference type="Proteomes" id="UP000250006"/>
    </source>
</evidence>
<reference evidence="12 13" key="1">
    <citation type="submission" date="2018-06" db="EMBL/GenBank/DDBJ databases">
        <authorList>
            <consortium name="Pathogen Informatics"/>
            <person name="Doyle S."/>
        </authorList>
    </citation>
    <scope>NUCLEOTIDE SEQUENCE [LARGE SCALE GENOMIC DNA]</scope>
    <source>
        <strain evidence="12 13">NCTC11535</strain>
    </source>
</reference>
<comment type="subcellular location">
    <subcellularLocation>
        <location evidence="8">Cytoplasm</location>
    </subcellularLocation>
</comment>
<evidence type="ECO:0000256" key="7">
    <source>
        <dbReference type="ARBA" id="ARBA00023204"/>
    </source>
</evidence>
<dbReference type="SMART" id="SM00987">
    <property type="entry name" value="UreE_C"/>
    <property type="match status" value="1"/>
</dbReference>
<evidence type="ECO:0000256" key="6">
    <source>
        <dbReference type="ARBA" id="ARBA00022801"/>
    </source>
</evidence>
<dbReference type="PROSITE" id="PS00130">
    <property type="entry name" value="U_DNA_GLYCOSYLASE"/>
    <property type="match status" value="1"/>
</dbReference>
<dbReference type="Gene3D" id="3.40.470.10">
    <property type="entry name" value="Uracil-DNA glycosylase-like domain"/>
    <property type="match status" value="1"/>
</dbReference>
<keyword evidence="7 8" id="KW-0234">DNA repair</keyword>
<dbReference type="NCBIfam" id="NF003588">
    <property type="entry name" value="PRK05254.1-1"/>
    <property type="match status" value="1"/>
</dbReference>
<dbReference type="Pfam" id="PF03167">
    <property type="entry name" value="UDG"/>
    <property type="match status" value="1"/>
</dbReference>
<keyword evidence="8" id="KW-0963">Cytoplasm</keyword>
<sequence length="238" mass="25659">MADLWHNSSTLLDVSNAKPLSQIIDPSWARALAPVEPLVHEIGERLRQETTAGRGYLPAGTDVLRAFTYPLESVRVLVVGQDPYPTPGHPMGLSFSVAPGVRPPRSLENIFTELVADLGVERPTSGDLTPWAQAGVMLLNRVLTVRPGAPASHQGWGWEQVTQRAIEALVERGGPLVAILWGRQAQSLQPLLGSTPVVASPHPSPLSASRGFFGSRPFSRANELLVAQGAEPVDWRLP</sequence>
<evidence type="ECO:0000256" key="5">
    <source>
        <dbReference type="ARBA" id="ARBA00022763"/>
    </source>
</evidence>
<comment type="catalytic activity">
    <reaction evidence="1 8 10">
        <text>Hydrolyzes single-stranded DNA or mismatched double-stranded DNA and polynucleotides, releasing free uracil.</text>
        <dbReference type="EC" id="3.2.2.27"/>
    </reaction>
</comment>
<dbReference type="InterPro" id="IPR018085">
    <property type="entry name" value="Ura-DNA_Glyclase_AS"/>
</dbReference>
<dbReference type="NCBIfam" id="TIGR00628">
    <property type="entry name" value="ung"/>
    <property type="match status" value="1"/>
</dbReference>
<comment type="caution">
    <text evidence="12">The sequence shown here is derived from an EMBL/GenBank/DDBJ whole genome shotgun (WGS) entry which is preliminary data.</text>
</comment>
<accession>A0ABY1VNF7</accession>
<dbReference type="SMART" id="SM00986">
    <property type="entry name" value="UDG"/>
    <property type="match status" value="1"/>
</dbReference>
<dbReference type="HAMAP" id="MF_00148">
    <property type="entry name" value="UDG"/>
    <property type="match status" value="1"/>
</dbReference>
<feature type="active site" description="Proton acceptor" evidence="8 9">
    <location>
        <position position="82"/>
    </location>
</feature>
<evidence type="ECO:0000256" key="1">
    <source>
        <dbReference type="ARBA" id="ARBA00001400"/>
    </source>
</evidence>
<evidence type="ECO:0000256" key="4">
    <source>
        <dbReference type="ARBA" id="ARBA00012030"/>
    </source>
</evidence>
<comment type="function">
    <text evidence="2 8 10">Excises uracil residues from the DNA which can arise as a result of misincorporation of dUMP residues by DNA polymerase or due to deamination of cytosine.</text>
</comment>
<keyword evidence="13" id="KW-1185">Reference proteome</keyword>
<dbReference type="CDD" id="cd10027">
    <property type="entry name" value="UDG-F1-like"/>
    <property type="match status" value="1"/>
</dbReference>
<gene>
    <name evidence="8 12" type="primary">ung</name>
    <name evidence="12" type="ORF">NCTC11535_01310</name>
</gene>
<evidence type="ECO:0000256" key="2">
    <source>
        <dbReference type="ARBA" id="ARBA00002631"/>
    </source>
</evidence>
<dbReference type="InterPro" id="IPR002043">
    <property type="entry name" value="UDG_fam1"/>
</dbReference>
<keyword evidence="6 8" id="KW-0378">Hydrolase</keyword>
<dbReference type="GO" id="GO:0004844">
    <property type="term" value="F:uracil DNA N-glycosylase activity"/>
    <property type="evidence" value="ECO:0007669"/>
    <property type="project" value="UniProtKB-EC"/>
</dbReference>